<name>A0A9E6UL31_9HYPH</name>
<gene>
    <name evidence="1" type="ORF">K6K41_26555</name>
</gene>
<sequence>MVNDNGGIFISKCTNFSVRGLAVGGGGIGSGIAFLYCDNFTADDVSASDMRYRLDEHPKDDAIQGIWMARCSKFKLRHAKASDIGGTDKRWAVFDNNRGLAVAGCNDFSVEDLDVRRVGQAVDFSGSGANERFRVIRGVAEDCYSWGFKFANSSITGEVVDAVSRRCGIGGFVITGPGDASNPLTGDVRFLRCLAEDVVGSHPNPSASYGFATDARQIARSYPRGVIFEECVARAGDLHCCMRVGFRNDVPVEMAEDRPNRAIRCRVEGPIEIPYMGF</sequence>
<dbReference type="InterPro" id="IPR011050">
    <property type="entry name" value="Pectin_lyase_fold/virulence"/>
</dbReference>
<evidence type="ECO:0000313" key="1">
    <source>
        <dbReference type="EMBL" id="QZO00077.1"/>
    </source>
</evidence>
<organism evidence="1 2">
    <name type="scientific">Chenggangzhangella methanolivorans</name>
    <dbReference type="NCBI Taxonomy" id="1437009"/>
    <lineage>
        <taxon>Bacteria</taxon>
        <taxon>Pseudomonadati</taxon>
        <taxon>Pseudomonadota</taxon>
        <taxon>Alphaproteobacteria</taxon>
        <taxon>Hyphomicrobiales</taxon>
        <taxon>Methylopilaceae</taxon>
        <taxon>Chenggangzhangella</taxon>
    </lineage>
</organism>
<dbReference type="RefSeq" id="WP_261403226.1">
    <property type="nucleotide sequence ID" value="NZ_CP081869.1"/>
</dbReference>
<proteinExistence type="predicted"/>
<accession>A0A9E6UL31</accession>
<dbReference type="KEGG" id="cmet:K6K41_26555"/>
<dbReference type="SUPFAM" id="SSF51126">
    <property type="entry name" value="Pectin lyase-like"/>
    <property type="match status" value="1"/>
</dbReference>
<protein>
    <submittedName>
        <fullName evidence="1">Uncharacterized protein</fullName>
    </submittedName>
</protein>
<dbReference type="Proteomes" id="UP000825701">
    <property type="component" value="Chromosome"/>
</dbReference>
<keyword evidence="2" id="KW-1185">Reference proteome</keyword>
<dbReference type="EMBL" id="CP081869">
    <property type="protein sequence ID" value="QZO00077.1"/>
    <property type="molecule type" value="Genomic_DNA"/>
</dbReference>
<reference evidence="1" key="1">
    <citation type="submission" date="2021-08" db="EMBL/GenBank/DDBJ databases">
        <authorList>
            <person name="Zhang H."/>
            <person name="Xu M."/>
            <person name="Yu Z."/>
            <person name="Yang L."/>
            <person name="Cai Y."/>
        </authorList>
    </citation>
    <scope>NUCLEOTIDE SEQUENCE</scope>
    <source>
        <strain evidence="1">CHL1</strain>
    </source>
</reference>
<evidence type="ECO:0000313" key="2">
    <source>
        <dbReference type="Proteomes" id="UP000825701"/>
    </source>
</evidence>
<dbReference type="AlphaFoldDB" id="A0A9E6UL31"/>